<dbReference type="Gene3D" id="2.60.40.1880">
    <property type="entry name" value="Invasion associated locus B (IalB) protein"/>
    <property type="match status" value="1"/>
</dbReference>
<feature type="region of interest" description="Disordered" evidence="1">
    <location>
        <begin position="23"/>
        <end position="62"/>
    </location>
</feature>
<dbReference type="OrthoDB" id="9797912at2"/>
<dbReference type="EMBL" id="SBLC01000003">
    <property type="protein sequence ID" value="RWY44396.1"/>
    <property type="molecule type" value="Genomic_DNA"/>
</dbReference>
<dbReference type="InterPro" id="IPR038696">
    <property type="entry name" value="IalB_sf"/>
</dbReference>
<reference evidence="3 4" key="1">
    <citation type="journal article" date="2015" name="Int. J. Syst. Evol. Microbiol.">
        <title>Gemmobacter intermedius sp. nov., isolated from a white stork (Ciconia ciconia).</title>
        <authorList>
            <person name="Kampfer P."/>
            <person name="Jerzak L."/>
            <person name="Wilharm G."/>
            <person name="Golke J."/>
            <person name="Busse H.J."/>
            <person name="Glaeser S.P."/>
        </authorList>
    </citation>
    <scope>NUCLEOTIDE SEQUENCE [LARGE SCALE GENOMIC DNA]</scope>
    <source>
        <strain evidence="3 4">119/4</strain>
    </source>
</reference>
<name>A0A3S3V2A8_9RHOB</name>
<comment type="caution">
    <text evidence="3">The sequence shown here is derived from an EMBL/GenBank/DDBJ whole genome shotgun (WGS) entry which is preliminary data.</text>
</comment>
<organism evidence="3 4">
    <name type="scientific">Falsigemmobacter intermedius</name>
    <dbReference type="NCBI Taxonomy" id="1553448"/>
    <lineage>
        <taxon>Bacteria</taxon>
        <taxon>Pseudomonadati</taxon>
        <taxon>Pseudomonadota</taxon>
        <taxon>Alphaproteobacteria</taxon>
        <taxon>Rhodobacterales</taxon>
        <taxon>Paracoccaceae</taxon>
        <taxon>Falsigemmobacter</taxon>
    </lineage>
</organism>
<dbReference type="Proteomes" id="UP000287168">
    <property type="component" value="Unassembled WGS sequence"/>
</dbReference>
<dbReference type="RefSeq" id="WP_128486758.1">
    <property type="nucleotide sequence ID" value="NZ_JBHLXB010000170.1"/>
</dbReference>
<keyword evidence="2" id="KW-0732">Signal</keyword>
<gene>
    <name evidence="3" type="ORF">EP867_03210</name>
</gene>
<sequence length="237" mass="24414">MKSTETFFALALSMALASPLAAQTAPETPAAPEAPAAQAPTEAPAEGNSQAAPAAPAGMSMGEETAQTGTTYIKETFGDWQLNCIRSETGVDPCQAYQLLKDAEGNSVAEINLFNLPPGGQAVAGASIVTPLETLLTAQVTVRIDSAQPKRYPFTLCAPIGCVARVGFTAAEVDSFRKGNKGTVTIVPAMLPDEQVDITLSLKGFTAAWDAMLKANDAADKAAQEAAKAQAPAASQN</sequence>
<keyword evidence="4" id="KW-1185">Reference proteome</keyword>
<feature type="signal peptide" evidence="2">
    <location>
        <begin position="1"/>
        <end position="24"/>
    </location>
</feature>
<evidence type="ECO:0000313" key="4">
    <source>
        <dbReference type="Proteomes" id="UP000287168"/>
    </source>
</evidence>
<feature type="chain" id="PRO_5018692991" evidence="2">
    <location>
        <begin position="25"/>
        <end position="237"/>
    </location>
</feature>
<dbReference type="InterPro" id="IPR010642">
    <property type="entry name" value="Invasion_prot_B"/>
</dbReference>
<evidence type="ECO:0000256" key="1">
    <source>
        <dbReference type="SAM" id="MobiDB-lite"/>
    </source>
</evidence>
<protein>
    <submittedName>
        <fullName evidence="3">Invasion associated locus B family protein</fullName>
    </submittedName>
</protein>
<evidence type="ECO:0000313" key="3">
    <source>
        <dbReference type="EMBL" id="RWY44396.1"/>
    </source>
</evidence>
<dbReference type="Pfam" id="PF06776">
    <property type="entry name" value="IalB"/>
    <property type="match status" value="1"/>
</dbReference>
<dbReference type="AlphaFoldDB" id="A0A3S3V2A8"/>
<accession>A0A3S3V2A8</accession>
<evidence type="ECO:0000256" key="2">
    <source>
        <dbReference type="SAM" id="SignalP"/>
    </source>
</evidence>
<proteinExistence type="predicted"/>